<feature type="transmembrane region" description="Helical" evidence="7">
    <location>
        <begin position="225"/>
        <end position="247"/>
    </location>
</feature>
<evidence type="ECO:0000256" key="6">
    <source>
        <dbReference type="SAM" id="MobiDB-lite"/>
    </source>
</evidence>
<dbReference type="EMBL" id="JBFTWV010000275">
    <property type="protein sequence ID" value="KAL2783066.1"/>
    <property type="molecule type" value="Genomic_DNA"/>
</dbReference>
<organism evidence="9 10">
    <name type="scientific">Aspergillus keveii</name>
    <dbReference type="NCBI Taxonomy" id="714993"/>
    <lineage>
        <taxon>Eukaryota</taxon>
        <taxon>Fungi</taxon>
        <taxon>Dikarya</taxon>
        <taxon>Ascomycota</taxon>
        <taxon>Pezizomycotina</taxon>
        <taxon>Eurotiomycetes</taxon>
        <taxon>Eurotiomycetidae</taxon>
        <taxon>Eurotiales</taxon>
        <taxon>Aspergillaceae</taxon>
        <taxon>Aspergillus</taxon>
        <taxon>Aspergillus subgen. Nidulantes</taxon>
    </lineage>
</organism>
<evidence type="ECO:0000313" key="10">
    <source>
        <dbReference type="Proteomes" id="UP001610563"/>
    </source>
</evidence>
<dbReference type="InterPro" id="IPR052337">
    <property type="entry name" value="SAT4-like"/>
</dbReference>
<sequence>MGGNIQTEALAIILLFPILSTIVIILRCYSRFLIRQFGWDDILIVIAWLLAVGQAYTVWIYTKLSYQGYHSWDVPEQTINEQILAQRYNLANQLLYNPILAIVKASIIVFIYRLEDRRSIVRWNLHILFAVNLGLMIAIFLADLFQCTPLHYVYDYPRMDLVAQEAAGADENGMVDGKVVKGGTCIHQVNFFLISAGMTILTDIWLLCIPTMVVWHLHMNRRKKIAIAGVLSMGVIVTIIGIARLVIYNDRFKPNKTDRTYNIGHTISSVEVNVAIITASATALTALINRIAPRLFPSSNNTSQGQRRMNTWTASSGTRNTTRRGRSRTSYVMMGNVNNKDPAHVSQEHIMVPEDRSSRSSPSRTEVEVESRSST</sequence>
<evidence type="ECO:0000313" key="9">
    <source>
        <dbReference type="EMBL" id="KAL2783066.1"/>
    </source>
</evidence>
<evidence type="ECO:0000256" key="4">
    <source>
        <dbReference type="ARBA" id="ARBA00023136"/>
    </source>
</evidence>
<feature type="transmembrane region" description="Helical" evidence="7">
    <location>
        <begin position="191"/>
        <end position="213"/>
    </location>
</feature>
<dbReference type="Pfam" id="PF20684">
    <property type="entry name" value="Fung_rhodopsin"/>
    <property type="match status" value="1"/>
</dbReference>
<comment type="subcellular location">
    <subcellularLocation>
        <location evidence="1">Membrane</location>
        <topology evidence="1">Multi-pass membrane protein</topology>
    </subcellularLocation>
</comment>
<reference evidence="9 10" key="1">
    <citation type="submission" date="2024-07" db="EMBL/GenBank/DDBJ databases">
        <title>Section-level genome sequencing and comparative genomics of Aspergillus sections Usti and Cavernicolus.</title>
        <authorList>
            <consortium name="Lawrence Berkeley National Laboratory"/>
            <person name="Nybo J.L."/>
            <person name="Vesth T.C."/>
            <person name="Theobald S."/>
            <person name="Frisvad J.C."/>
            <person name="Larsen T.O."/>
            <person name="Kjaerboelling I."/>
            <person name="Rothschild-Mancinelli K."/>
            <person name="Lyhne E.K."/>
            <person name="Kogle M.E."/>
            <person name="Barry K."/>
            <person name="Clum A."/>
            <person name="Na H."/>
            <person name="Ledsgaard L."/>
            <person name="Lin J."/>
            <person name="Lipzen A."/>
            <person name="Kuo A."/>
            <person name="Riley R."/>
            <person name="Mondo S."/>
            <person name="Labutti K."/>
            <person name="Haridas S."/>
            <person name="Pangalinan J."/>
            <person name="Salamov A.A."/>
            <person name="Simmons B.A."/>
            <person name="Magnuson J.K."/>
            <person name="Chen J."/>
            <person name="Drula E."/>
            <person name="Henrissat B."/>
            <person name="Wiebenga A."/>
            <person name="Lubbers R.J."/>
            <person name="Gomes A.C."/>
            <person name="Makela M.R."/>
            <person name="Stajich J."/>
            <person name="Grigoriev I.V."/>
            <person name="Mortensen U.H."/>
            <person name="De Vries R.P."/>
            <person name="Baker S.E."/>
            <person name="Andersen M.R."/>
        </authorList>
    </citation>
    <scope>NUCLEOTIDE SEQUENCE [LARGE SCALE GENOMIC DNA]</scope>
    <source>
        <strain evidence="9 10">CBS 209.92</strain>
    </source>
</reference>
<feature type="transmembrane region" description="Helical" evidence="7">
    <location>
        <begin position="12"/>
        <end position="30"/>
    </location>
</feature>
<feature type="region of interest" description="Disordered" evidence="6">
    <location>
        <begin position="299"/>
        <end position="375"/>
    </location>
</feature>
<evidence type="ECO:0000256" key="3">
    <source>
        <dbReference type="ARBA" id="ARBA00022989"/>
    </source>
</evidence>
<dbReference type="Proteomes" id="UP001610563">
    <property type="component" value="Unassembled WGS sequence"/>
</dbReference>
<keyword evidence="2 7" id="KW-0812">Transmembrane</keyword>
<evidence type="ECO:0000256" key="1">
    <source>
        <dbReference type="ARBA" id="ARBA00004141"/>
    </source>
</evidence>
<feature type="compositionally biased region" description="Basic and acidic residues" evidence="6">
    <location>
        <begin position="365"/>
        <end position="375"/>
    </location>
</feature>
<evidence type="ECO:0000256" key="7">
    <source>
        <dbReference type="SAM" id="Phobius"/>
    </source>
</evidence>
<keyword evidence="4 7" id="KW-0472">Membrane</keyword>
<feature type="transmembrane region" description="Helical" evidence="7">
    <location>
        <begin position="42"/>
        <end position="62"/>
    </location>
</feature>
<evidence type="ECO:0000259" key="8">
    <source>
        <dbReference type="Pfam" id="PF20684"/>
    </source>
</evidence>
<dbReference type="PANTHER" id="PTHR33048">
    <property type="entry name" value="PTH11-LIKE INTEGRAL MEMBRANE PROTEIN (AFU_ORTHOLOGUE AFUA_5G11245)"/>
    <property type="match status" value="1"/>
</dbReference>
<feature type="compositionally biased region" description="Basic and acidic residues" evidence="6">
    <location>
        <begin position="341"/>
        <end position="358"/>
    </location>
</feature>
<feature type="domain" description="Rhodopsin" evidence="8">
    <location>
        <begin position="26"/>
        <end position="289"/>
    </location>
</feature>
<keyword evidence="10" id="KW-1185">Reference proteome</keyword>
<gene>
    <name evidence="9" type="ORF">BJX66DRAFT_141747</name>
</gene>
<evidence type="ECO:0000256" key="2">
    <source>
        <dbReference type="ARBA" id="ARBA00022692"/>
    </source>
</evidence>
<feature type="transmembrane region" description="Helical" evidence="7">
    <location>
        <begin position="124"/>
        <end position="145"/>
    </location>
</feature>
<comment type="similarity">
    <text evidence="5">Belongs to the SAT4 family.</text>
</comment>
<feature type="transmembrane region" description="Helical" evidence="7">
    <location>
        <begin position="267"/>
        <end position="288"/>
    </location>
</feature>
<protein>
    <recommendedName>
        <fullName evidence="8">Rhodopsin domain-containing protein</fullName>
    </recommendedName>
</protein>
<name>A0ABR4FIJ4_9EURO</name>
<dbReference type="PANTHER" id="PTHR33048:SF55">
    <property type="entry name" value="INTEGRAL MEMBRANE PROTEIN"/>
    <property type="match status" value="1"/>
</dbReference>
<feature type="transmembrane region" description="Helical" evidence="7">
    <location>
        <begin position="94"/>
        <end position="112"/>
    </location>
</feature>
<comment type="caution">
    <text evidence="9">The sequence shown here is derived from an EMBL/GenBank/DDBJ whole genome shotgun (WGS) entry which is preliminary data.</text>
</comment>
<proteinExistence type="inferred from homology"/>
<dbReference type="InterPro" id="IPR049326">
    <property type="entry name" value="Rhodopsin_dom_fungi"/>
</dbReference>
<feature type="compositionally biased region" description="Polar residues" evidence="6">
    <location>
        <begin position="299"/>
        <end position="314"/>
    </location>
</feature>
<evidence type="ECO:0000256" key="5">
    <source>
        <dbReference type="ARBA" id="ARBA00038359"/>
    </source>
</evidence>
<keyword evidence="3 7" id="KW-1133">Transmembrane helix</keyword>
<accession>A0ABR4FIJ4</accession>